<feature type="domain" description="Enhancer of polycomb-like N-terminal" evidence="9">
    <location>
        <begin position="139"/>
        <end position="317"/>
    </location>
</feature>
<evidence type="ECO:0000256" key="6">
    <source>
        <dbReference type="ARBA" id="ARBA00025513"/>
    </source>
</evidence>
<organism evidence="10 11">
    <name type="scientific">Calocera viscosa (strain TUFC12733)</name>
    <dbReference type="NCBI Taxonomy" id="1330018"/>
    <lineage>
        <taxon>Eukaryota</taxon>
        <taxon>Fungi</taxon>
        <taxon>Dikarya</taxon>
        <taxon>Basidiomycota</taxon>
        <taxon>Agaricomycotina</taxon>
        <taxon>Dacrymycetes</taxon>
        <taxon>Dacrymycetales</taxon>
        <taxon>Dacrymycetaceae</taxon>
        <taxon>Calocera</taxon>
    </lineage>
</organism>
<reference evidence="10 11" key="1">
    <citation type="journal article" date="2016" name="Mol. Biol. Evol.">
        <title>Comparative Genomics of Early-Diverging Mushroom-Forming Fungi Provides Insights into the Origins of Lignocellulose Decay Capabilities.</title>
        <authorList>
            <person name="Nagy L.G."/>
            <person name="Riley R."/>
            <person name="Tritt A."/>
            <person name="Adam C."/>
            <person name="Daum C."/>
            <person name="Floudas D."/>
            <person name="Sun H."/>
            <person name="Yadav J.S."/>
            <person name="Pangilinan J."/>
            <person name="Larsson K.H."/>
            <person name="Matsuura K."/>
            <person name="Barry K."/>
            <person name="Labutti K."/>
            <person name="Kuo R."/>
            <person name="Ohm R.A."/>
            <person name="Bhattacharya S.S."/>
            <person name="Shirouzu T."/>
            <person name="Yoshinaga Y."/>
            <person name="Martin F.M."/>
            <person name="Grigoriev I.V."/>
            <person name="Hibbett D.S."/>
        </authorList>
    </citation>
    <scope>NUCLEOTIDE SEQUENCE [LARGE SCALE GENOMIC DNA]</scope>
    <source>
        <strain evidence="10 11">TUFC12733</strain>
    </source>
</reference>
<evidence type="ECO:0000256" key="8">
    <source>
        <dbReference type="SAM" id="MobiDB-lite"/>
    </source>
</evidence>
<feature type="region of interest" description="Disordered" evidence="8">
    <location>
        <begin position="655"/>
        <end position="704"/>
    </location>
</feature>
<comment type="similarity">
    <text evidence="2 7">Belongs to the enhancer of polycomb family.</text>
</comment>
<proteinExistence type="inferred from homology"/>
<evidence type="ECO:0000313" key="10">
    <source>
        <dbReference type="EMBL" id="KZP00724.1"/>
    </source>
</evidence>
<feature type="region of interest" description="Disordered" evidence="8">
    <location>
        <begin position="117"/>
        <end position="139"/>
    </location>
</feature>
<protein>
    <recommendedName>
        <fullName evidence="7">Enhancer of polycomb-like protein</fullName>
    </recommendedName>
</protein>
<dbReference type="STRING" id="1330018.A0A167RAQ5"/>
<dbReference type="Proteomes" id="UP000076738">
    <property type="component" value="Unassembled WGS sequence"/>
</dbReference>
<dbReference type="Pfam" id="PF10513">
    <property type="entry name" value="EPL1"/>
    <property type="match status" value="1"/>
</dbReference>
<dbReference type="GO" id="GO:0005634">
    <property type="term" value="C:nucleus"/>
    <property type="evidence" value="ECO:0007669"/>
    <property type="project" value="UniProtKB-SubCell"/>
</dbReference>
<keyword evidence="11" id="KW-1185">Reference proteome</keyword>
<keyword evidence="5 7" id="KW-0539">Nucleus</keyword>
<accession>A0A167RAQ5</accession>
<comment type="function">
    <text evidence="6">Component of the NuA4 histone acetyltransferase complex which is involved in transcriptional activation of selected genes principally by acetylation of nucleosomal histone H4 and H2A. The NuA4 complex is also involved in DNA repair. Involved in gene silencing by neighboring heterochromatin, blockage of the silencing spreading along the chromosome, and required for cell cycle progression through G2/M.</text>
</comment>
<evidence type="ECO:0000313" key="11">
    <source>
        <dbReference type="Proteomes" id="UP000076738"/>
    </source>
</evidence>
<dbReference type="AlphaFoldDB" id="A0A167RAQ5"/>
<dbReference type="PANTHER" id="PTHR14898">
    <property type="entry name" value="ENHANCER OF POLYCOMB"/>
    <property type="match status" value="1"/>
</dbReference>
<dbReference type="EMBL" id="KV417268">
    <property type="protein sequence ID" value="KZP00724.1"/>
    <property type="molecule type" value="Genomic_DNA"/>
</dbReference>
<keyword evidence="3 7" id="KW-0805">Transcription regulation</keyword>
<dbReference type="GO" id="GO:0006357">
    <property type="term" value="P:regulation of transcription by RNA polymerase II"/>
    <property type="evidence" value="ECO:0007669"/>
    <property type="project" value="InterPro"/>
</dbReference>
<dbReference type="GO" id="GO:0035267">
    <property type="term" value="C:NuA4 histone acetyltransferase complex"/>
    <property type="evidence" value="ECO:0007669"/>
    <property type="project" value="InterPro"/>
</dbReference>
<evidence type="ECO:0000259" key="9">
    <source>
        <dbReference type="Pfam" id="PF10513"/>
    </source>
</evidence>
<evidence type="ECO:0000256" key="3">
    <source>
        <dbReference type="ARBA" id="ARBA00023015"/>
    </source>
</evidence>
<gene>
    <name evidence="10" type="ORF">CALVIDRAFT_580462</name>
</gene>
<evidence type="ECO:0000256" key="2">
    <source>
        <dbReference type="ARBA" id="ARBA00008035"/>
    </source>
</evidence>
<comment type="subcellular location">
    <subcellularLocation>
        <location evidence="1 7">Nucleus</location>
    </subcellularLocation>
</comment>
<evidence type="ECO:0000256" key="1">
    <source>
        <dbReference type="ARBA" id="ARBA00004123"/>
    </source>
</evidence>
<evidence type="ECO:0000256" key="7">
    <source>
        <dbReference type="RuleBase" id="RU361124"/>
    </source>
</evidence>
<dbReference type="InterPro" id="IPR024943">
    <property type="entry name" value="Enhancer_polycomb"/>
</dbReference>
<keyword evidence="4 7" id="KW-0804">Transcription</keyword>
<sequence>MSTASNCLLSRKGPMNNQGPPALYQVRRHGAVQLIEPETGMEGPQMEVPNFTSQIVILPSLRRVAKPSKTPLHLPHRIRVAVRWPGTSKLSLSGLERLPRLPLLSWLSSSICRHGNEPDDMPPIGKSTQPPRGPGGRVRVTNRSRLRIYHGSIDADTVVLEEDGSGKGMSTAGVDAEDANEHHLQVVLSLQTLDGEQGKQLQKADIPVPDATGVTTNYDSLYAGPKWEDTDGYLKFSDIIEECVEGGLVDGYTYDLDEEDLAWLDRNTQAAKNPYTTINGARSMRKKLGKDGTEPKDAPPAPFLISEPEFELVMGLFDLLCDQIRPTLHADLSSMPALTEFEDTLAHELSESFFSMYERPANLPKPEQVWLVARALYPHWRERKIERGGLRIMAQLNVWLDRRDHCDGADALQTDETSEGDAFVCFRRRDPKPVRKTRRSDTSQLDRMARLLAEMEQADDLAMHTLNREQKRVEQLDAEHKVFEARRRFATVRVQHPDLGTLLEDEKYLFSKDPTALPPKYDPFRLPVSIYSNRLCRLVVTVGSRKPSTDAGLRTAEQGETDPTEAVQAKFEENYRKRKLEDDGWENHMDTAVQPGWKQIAPFKFSRVPHLSVPLPPLVPQRAVNETERDRPTVGFRTRRGRGGFVRLDRMLPRRPRTPATDNLFTRKPLPTPFVPAHQRSPSKAARDLEDEGPTTPPDMDADDMPIWNTMPLKEYVKQSFFKHEPTFDDPEMETNGVRVVDDFELPYVAEIICMISTD</sequence>
<evidence type="ECO:0000256" key="4">
    <source>
        <dbReference type="ARBA" id="ARBA00023163"/>
    </source>
</evidence>
<dbReference type="InterPro" id="IPR019542">
    <property type="entry name" value="Enhancer_polycomb-like_N"/>
</dbReference>
<dbReference type="OrthoDB" id="435275at2759"/>
<evidence type="ECO:0000256" key="5">
    <source>
        <dbReference type="ARBA" id="ARBA00023242"/>
    </source>
</evidence>
<name>A0A167RAQ5_CALVF</name>